<proteinExistence type="predicted"/>
<dbReference type="InterPro" id="IPR013398">
    <property type="entry name" value="CRISPR-assoc_prot_Csy2"/>
</dbReference>
<accession>A0A5M8I8I6</accession>
<dbReference type="NCBIfam" id="TIGR02565">
    <property type="entry name" value="cas_Csy2"/>
    <property type="match status" value="1"/>
</dbReference>
<name>A0A5M8I8I6_CHLPH</name>
<dbReference type="Pfam" id="PF09614">
    <property type="entry name" value="Cas_Csy2"/>
    <property type="match status" value="1"/>
</dbReference>
<dbReference type="EMBL" id="VMRG01000003">
    <property type="protein sequence ID" value="KAA6230504.1"/>
    <property type="molecule type" value="Genomic_DNA"/>
</dbReference>
<dbReference type="CDD" id="cd09736">
    <property type="entry name" value="Csy2_I-F"/>
    <property type="match status" value="1"/>
</dbReference>
<reference evidence="1" key="1">
    <citation type="submission" date="2019-07" db="EMBL/GenBank/DDBJ databases">
        <title>Draft genome Sequence of Chlorobium phaeovibrioides sp. strain PhvTcv-s14, from the Phylum Chlorobi.</title>
        <authorList>
            <person name="Babenko V."/>
            <person name="Boldyreva D."/>
            <person name="Kanygina A."/>
            <person name="Selezneva O."/>
            <person name="Akopiyan T."/>
            <person name="Lunina O."/>
        </authorList>
    </citation>
    <scope>NUCLEOTIDE SEQUENCE [LARGE SCALE GENOMIC DNA]</scope>
    <source>
        <strain evidence="1">GrTcv12</strain>
        <plasmid evidence="1">pl1</plasmid>
    </source>
</reference>
<evidence type="ECO:0000313" key="1">
    <source>
        <dbReference type="EMBL" id="KAA6230504.1"/>
    </source>
</evidence>
<keyword evidence="1" id="KW-0614">Plasmid</keyword>
<dbReference type="AlphaFoldDB" id="A0A5M8I8I6"/>
<comment type="caution">
    <text evidence="1">The sequence shown here is derived from an EMBL/GenBank/DDBJ whole genome shotgun (WGS) entry which is preliminary data.</text>
</comment>
<geneLocation type="plasmid" evidence="1">
    <name>pl1</name>
</geneLocation>
<dbReference type="Proteomes" id="UP000327458">
    <property type="component" value="Plasmid pl1"/>
</dbReference>
<sequence>MAQSGGLLMQKNPDAILILPKLAIQNANCISSPLTWGFPSIAAVLGFVHALQRSCNNKYPTLSFTATAIICHQFYPQVFLPPGTRDMVFRLTRNPVDKSGKTASFSEEGRAHMTLSLLLQVRDAQYYELNEQEAAQMAANILEIAYTLRFAGGSMLAPKHDRNKAKLIDWNFDGSTLKKALRQLLPGFMLISREDLLAEQISTMQSTEPEMTALDALLDIAALHSEPETQDINAENVDWIVRKRPGWIVPIPVGYRSISQLYQPGTIANARDNTIPFAFTECIYSLGQWISPHRIDENSRIFWQYQHDSEKGVYQCICC</sequence>
<organism evidence="1">
    <name type="scientific">Chlorobium phaeovibrioides</name>
    <dbReference type="NCBI Taxonomy" id="1094"/>
    <lineage>
        <taxon>Bacteria</taxon>
        <taxon>Pseudomonadati</taxon>
        <taxon>Chlorobiota</taxon>
        <taxon>Chlorobiia</taxon>
        <taxon>Chlorobiales</taxon>
        <taxon>Chlorobiaceae</taxon>
        <taxon>Chlorobium/Pelodictyon group</taxon>
        <taxon>Chlorobium</taxon>
    </lineage>
</organism>
<gene>
    <name evidence="1" type="primary">csy2</name>
    <name evidence="1" type="ORF">FP507_10830</name>
</gene>
<protein>
    <submittedName>
        <fullName evidence="1">Type I-F CRISPR-associated protein Csy2</fullName>
    </submittedName>
</protein>